<dbReference type="GO" id="GO:0003885">
    <property type="term" value="F:D-arabinono-1,4-lactone oxidase activity"/>
    <property type="evidence" value="ECO:0007669"/>
    <property type="project" value="InterPro"/>
</dbReference>
<dbReference type="InterPro" id="IPR016169">
    <property type="entry name" value="FAD-bd_PCMH_sub2"/>
</dbReference>
<dbReference type="PROSITE" id="PS51387">
    <property type="entry name" value="FAD_PCMH"/>
    <property type="match status" value="1"/>
</dbReference>
<dbReference type="InterPro" id="IPR036318">
    <property type="entry name" value="FAD-bd_PCMH-like_sf"/>
</dbReference>
<dbReference type="InterPro" id="IPR010031">
    <property type="entry name" value="FAD_lactone_oxidase-like"/>
</dbReference>
<dbReference type="InterPro" id="IPR016166">
    <property type="entry name" value="FAD-bd_PCMH"/>
</dbReference>
<keyword evidence="1 3" id="KW-0560">Oxidoreductase</keyword>
<gene>
    <name evidence="3" type="ORF">AVDCRST_MAG16-1085</name>
</gene>
<sequence length="451" mass="48418">MSTTTGDRRLLSGWGRTAATAAQVRTPGSDEDVAALLRTAGARGVVARGLGRSYGDAAQNAGGAVLDLRGLASVRTVDLLGARATVDAGISLDALMHLLLPLGLFVPVTPGTRNVTVGGAIAADVHGKDHHVAGSFGNHVESLDLMLADGSVRTVAPDADPDLFWATVGGMGLTGVVLRATLRMRRVETSSVVVDTERARDLDDLMARLTATDEQYTYSVAWVDCLARGRRLGRAVLTRGWSATLDQLPPAARREPLAFSARPRLEVPDVFPSGLVNRLSVAALNEAWYRKAPSERRGQVQGIAPFFHPLDGLGSWHRAYGARGFTQYQFVVPFGQEDAVRQAIEVLHDAVPALAVLKRFGPGNPGPLSFPTAGWTLAVDLPVVGGTAALLRRMDELVLTAGGRVYLAKDARLDRAALPRMYPELDRWQAVRRRVDPDCTFTSDLSRRLDL</sequence>
<dbReference type="SUPFAM" id="SSF56176">
    <property type="entry name" value="FAD-binding/transporter-associated domain-like"/>
    <property type="match status" value="1"/>
</dbReference>
<feature type="domain" description="FAD-binding PCMH-type" evidence="2">
    <location>
        <begin position="17"/>
        <end position="187"/>
    </location>
</feature>
<dbReference type="InterPro" id="IPR007173">
    <property type="entry name" value="ALO_C"/>
</dbReference>
<accession>A0A6J4LA34</accession>
<evidence type="ECO:0000256" key="1">
    <source>
        <dbReference type="ARBA" id="ARBA00023002"/>
    </source>
</evidence>
<dbReference type="GO" id="GO:0080049">
    <property type="term" value="F:L-gulono-1,4-lactone dehydrogenase activity"/>
    <property type="evidence" value="ECO:0007669"/>
    <property type="project" value="TreeGrafter"/>
</dbReference>
<dbReference type="InterPro" id="IPR016167">
    <property type="entry name" value="FAD-bd_PCMH_sub1"/>
</dbReference>
<dbReference type="Pfam" id="PF04030">
    <property type="entry name" value="ALO"/>
    <property type="match status" value="1"/>
</dbReference>
<dbReference type="PANTHER" id="PTHR43762:SF1">
    <property type="entry name" value="D-ARABINONO-1,4-LACTONE OXIDASE"/>
    <property type="match status" value="1"/>
</dbReference>
<dbReference type="GO" id="GO:0071949">
    <property type="term" value="F:FAD binding"/>
    <property type="evidence" value="ECO:0007669"/>
    <property type="project" value="InterPro"/>
</dbReference>
<organism evidence="3">
    <name type="scientific">uncultured Frankineae bacterium</name>
    <dbReference type="NCBI Taxonomy" id="437475"/>
    <lineage>
        <taxon>Bacteria</taxon>
        <taxon>Bacillati</taxon>
        <taxon>Actinomycetota</taxon>
        <taxon>Actinomycetes</taxon>
        <taxon>Frankiales</taxon>
        <taxon>environmental samples</taxon>
    </lineage>
</organism>
<evidence type="ECO:0000313" key="3">
    <source>
        <dbReference type="EMBL" id="CAA9326662.1"/>
    </source>
</evidence>
<dbReference type="Pfam" id="PF01565">
    <property type="entry name" value="FAD_binding_4"/>
    <property type="match status" value="1"/>
</dbReference>
<dbReference type="AlphaFoldDB" id="A0A6J4LA34"/>
<proteinExistence type="predicted"/>
<name>A0A6J4LA34_9ACTN</name>
<dbReference type="GO" id="GO:0016020">
    <property type="term" value="C:membrane"/>
    <property type="evidence" value="ECO:0007669"/>
    <property type="project" value="InterPro"/>
</dbReference>
<protein>
    <submittedName>
        <fullName evidence="3">Heteromeric decaprenylphosphoryl-beta-D-ribose 2'-epimerase subunit DprE1</fullName>
        <ecNumber evidence="3">1.1.98.3</ecNumber>
    </submittedName>
</protein>
<dbReference type="Gene3D" id="3.30.43.10">
    <property type="entry name" value="Uridine Diphospho-n-acetylenolpyruvylglucosamine Reductase, domain 2"/>
    <property type="match status" value="1"/>
</dbReference>
<dbReference type="EC" id="1.1.98.3" evidence="3"/>
<dbReference type="EMBL" id="CADCUE010000089">
    <property type="protein sequence ID" value="CAA9326662.1"/>
    <property type="molecule type" value="Genomic_DNA"/>
</dbReference>
<dbReference type="InterPro" id="IPR006094">
    <property type="entry name" value="Oxid_FAD_bind_N"/>
</dbReference>
<dbReference type="PANTHER" id="PTHR43762">
    <property type="entry name" value="L-GULONOLACTONE OXIDASE"/>
    <property type="match status" value="1"/>
</dbReference>
<reference evidence="3" key="1">
    <citation type="submission" date="2020-02" db="EMBL/GenBank/DDBJ databases">
        <authorList>
            <person name="Meier V. D."/>
        </authorList>
    </citation>
    <scope>NUCLEOTIDE SEQUENCE</scope>
    <source>
        <strain evidence="3">AVDCRST_MAG16</strain>
    </source>
</reference>
<dbReference type="Gene3D" id="3.30.465.10">
    <property type="match status" value="1"/>
</dbReference>
<evidence type="ECO:0000259" key="2">
    <source>
        <dbReference type="PROSITE" id="PS51387"/>
    </source>
</evidence>